<dbReference type="SUPFAM" id="SSF52833">
    <property type="entry name" value="Thioredoxin-like"/>
    <property type="match status" value="1"/>
</dbReference>
<evidence type="ECO:0000259" key="10">
    <source>
        <dbReference type="PROSITE" id="PS51195"/>
    </source>
</evidence>
<dbReference type="PANTHER" id="PTHR47958">
    <property type="entry name" value="ATP-DEPENDENT RNA HELICASE DBP3"/>
    <property type="match status" value="1"/>
</dbReference>
<dbReference type="InterPro" id="IPR001650">
    <property type="entry name" value="Helicase_C-like"/>
</dbReference>
<dbReference type="Pfam" id="PF00270">
    <property type="entry name" value="DEAD"/>
    <property type="match status" value="1"/>
</dbReference>
<accession>A0A4T0JGF1</accession>
<evidence type="ECO:0000256" key="4">
    <source>
        <dbReference type="ARBA" id="ARBA00022806"/>
    </source>
</evidence>
<feature type="domain" description="DEAD-box RNA helicase Q" evidence="10">
    <location>
        <begin position="221"/>
        <end position="249"/>
    </location>
</feature>
<dbReference type="PROSITE" id="PS00039">
    <property type="entry name" value="DEAD_ATP_HELICASE"/>
    <property type="match status" value="1"/>
</dbReference>
<dbReference type="SMART" id="SM00487">
    <property type="entry name" value="DEXDc"/>
    <property type="match status" value="1"/>
</dbReference>
<gene>
    <name evidence="11" type="ORF">E3P86_00529</name>
</gene>
<dbReference type="Gene3D" id="3.40.50.300">
    <property type="entry name" value="P-loop containing nucleotide triphosphate hydrolases"/>
    <property type="match status" value="2"/>
</dbReference>
<evidence type="ECO:0000256" key="2">
    <source>
        <dbReference type="ARBA" id="ARBA00022741"/>
    </source>
</evidence>
<feature type="compositionally biased region" description="Basic and acidic residues" evidence="7">
    <location>
        <begin position="122"/>
        <end position="131"/>
    </location>
</feature>
<reference evidence="11 12" key="1">
    <citation type="submission" date="2019-03" db="EMBL/GenBank/DDBJ databases">
        <title>Sequencing 23 genomes of Wallemia ichthyophaga.</title>
        <authorList>
            <person name="Gostincar C."/>
        </authorList>
    </citation>
    <scope>NUCLEOTIDE SEQUENCE [LARGE SCALE GENOMIC DNA]</scope>
    <source>
        <strain evidence="11 12">EXF-6200</strain>
    </source>
</reference>
<feature type="compositionally biased region" description="Polar residues" evidence="7">
    <location>
        <begin position="159"/>
        <end position="168"/>
    </location>
</feature>
<sequence>MDIQEILKKQQASDQQQIKPKFLSKSQREAIALEKRNKEHAEKQEKLKKQQDQKEEMDRRLLGASREVSLDKDDRTGRDKAKRDRPASPPPPPDDNISSQEIQAIKASYLGEKEKRKRKSRKVAEAKRMNFDWDEEEDTESNALSNAVSRDIRPPPPTSSTGKDQQQFVDHIELRQAKRHGYDSRNWREKELSQMTERDWRIVNEDFNISARGGQIPKPLRSWHESAIPGEILDIIHEIGYKDPSPIQRQAIPIGLNSRDLIGIAETGSGKTASFVIPMMNYISRQQPISEHNYHLGPYALILAPTRELAQQIESETKKFSGPMSFKCLSLVGGKSVDEQSFNLRTGAEIIIATPGRLKDLLERSIIVLSQCNYLVLDEADRMVAMGFEQELNFILEQMGTAEENIQRQTFLYSATMPTAVEHIARKYLRKPAVINIGGAGQAVDTVEQVVELVDTEAKKTKRLLDVLNSDKYAPPIIVFVNQKKSADVLSKELNKARWECTTLHSGKTQDQREEALQSLRDGVVSVLVATDLAGRGIDIADVSLVCNYHMANNIESYIHRIGRTGRAGKKGKAITFVTPHADDEVMYDLKQELDKSPISQTPRDLATHEFAQRRITRQMKKDQQREQEANEMGIDNFVIALISAIRMPLKEANPRSINVQFSASAIESPSSTYLVFSEPWCPDCRNVDDIIKKTFDKESAPLAQIVRVGDIASWKSPTNVFRTQWNVQSIPTIIRYDNVGALDVQELQEIQADHGLHQATEVSRYARITSGTTFAIFNSLEKLESTCSIPDYHPRSPRETHLTKRMKDDSYGELNAEMSRDQLL</sequence>
<protein>
    <recommendedName>
        <fullName evidence="1">RNA helicase</fullName>
        <ecNumber evidence="1">3.6.4.13</ecNumber>
    </recommendedName>
</protein>
<keyword evidence="4" id="KW-0347">Helicase</keyword>
<dbReference type="GO" id="GO:0003676">
    <property type="term" value="F:nucleic acid binding"/>
    <property type="evidence" value="ECO:0007669"/>
    <property type="project" value="InterPro"/>
</dbReference>
<dbReference type="Pfam" id="PF00271">
    <property type="entry name" value="Helicase_C"/>
    <property type="match status" value="1"/>
</dbReference>
<dbReference type="Proteomes" id="UP000310689">
    <property type="component" value="Unassembled WGS sequence"/>
</dbReference>
<dbReference type="InterPro" id="IPR010357">
    <property type="entry name" value="TXNDC17_dom"/>
</dbReference>
<dbReference type="InterPro" id="IPR011545">
    <property type="entry name" value="DEAD/DEAH_box_helicase_dom"/>
</dbReference>
<keyword evidence="5" id="KW-0067">ATP-binding</keyword>
<proteinExistence type="predicted"/>
<evidence type="ECO:0000256" key="5">
    <source>
        <dbReference type="ARBA" id="ARBA00022840"/>
    </source>
</evidence>
<evidence type="ECO:0000256" key="3">
    <source>
        <dbReference type="ARBA" id="ARBA00022801"/>
    </source>
</evidence>
<keyword evidence="3" id="KW-0378">Hydrolase</keyword>
<evidence type="ECO:0000259" key="9">
    <source>
        <dbReference type="PROSITE" id="PS51194"/>
    </source>
</evidence>
<dbReference type="AlphaFoldDB" id="A0A4T0JGF1"/>
<dbReference type="Pfam" id="PF06110">
    <property type="entry name" value="TXD17-like_Trx"/>
    <property type="match status" value="1"/>
</dbReference>
<dbReference type="SUPFAM" id="SSF52540">
    <property type="entry name" value="P-loop containing nucleoside triphosphate hydrolases"/>
    <property type="match status" value="1"/>
</dbReference>
<dbReference type="SMART" id="SM00490">
    <property type="entry name" value="HELICc"/>
    <property type="match status" value="1"/>
</dbReference>
<evidence type="ECO:0000256" key="6">
    <source>
        <dbReference type="PROSITE-ProRule" id="PRU00552"/>
    </source>
</evidence>
<dbReference type="InterPro" id="IPR036249">
    <property type="entry name" value="Thioredoxin-like_sf"/>
</dbReference>
<evidence type="ECO:0000256" key="7">
    <source>
        <dbReference type="SAM" id="MobiDB-lite"/>
    </source>
</evidence>
<feature type="compositionally biased region" description="Basic and acidic residues" evidence="7">
    <location>
        <begin position="26"/>
        <end position="61"/>
    </location>
</feature>
<evidence type="ECO:0000313" key="12">
    <source>
        <dbReference type="Proteomes" id="UP000310689"/>
    </source>
</evidence>
<evidence type="ECO:0000259" key="8">
    <source>
        <dbReference type="PROSITE" id="PS51192"/>
    </source>
</evidence>
<dbReference type="GO" id="GO:0005524">
    <property type="term" value="F:ATP binding"/>
    <property type="evidence" value="ECO:0007669"/>
    <property type="project" value="UniProtKB-KW"/>
</dbReference>
<dbReference type="CDD" id="cd17945">
    <property type="entry name" value="DEADc_DDX23"/>
    <property type="match status" value="1"/>
</dbReference>
<evidence type="ECO:0000313" key="11">
    <source>
        <dbReference type="EMBL" id="TIB41993.1"/>
    </source>
</evidence>
<dbReference type="PROSITE" id="PS51195">
    <property type="entry name" value="Q_MOTIF"/>
    <property type="match status" value="1"/>
</dbReference>
<organism evidence="11 12">
    <name type="scientific">Wallemia ichthyophaga</name>
    <dbReference type="NCBI Taxonomy" id="245174"/>
    <lineage>
        <taxon>Eukaryota</taxon>
        <taxon>Fungi</taxon>
        <taxon>Dikarya</taxon>
        <taxon>Basidiomycota</taxon>
        <taxon>Wallemiomycotina</taxon>
        <taxon>Wallemiomycetes</taxon>
        <taxon>Wallemiales</taxon>
        <taxon>Wallemiaceae</taxon>
        <taxon>Wallemia</taxon>
    </lineage>
</organism>
<feature type="short sequence motif" description="Q motif" evidence="6">
    <location>
        <begin position="221"/>
        <end position="249"/>
    </location>
</feature>
<dbReference type="PROSITE" id="PS51192">
    <property type="entry name" value="HELICASE_ATP_BIND_1"/>
    <property type="match status" value="1"/>
</dbReference>
<dbReference type="Gene3D" id="3.40.30.10">
    <property type="entry name" value="Glutaredoxin"/>
    <property type="match status" value="1"/>
</dbReference>
<feature type="compositionally biased region" description="Basic and acidic residues" evidence="7">
    <location>
        <begin position="68"/>
        <end position="86"/>
    </location>
</feature>
<dbReference type="InterPro" id="IPR014001">
    <property type="entry name" value="Helicase_ATP-bd"/>
</dbReference>
<comment type="caution">
    <text evidence="11">The sequence shown here is derived from an EMBL/GenBank/DDBJ whole genome shotgun (WGS) entry which is preliminary data.</text>
</comment>
<dbReference type="PROSITE" id="PS51194">
    <property type="entry name" value="HELICASE_CTER"/>
    <property type="match status" value="1"/>
</dbReference>
<dbReference type="GO" id="GO:0016787">
    <property type="term" value="F:hydrolase activity"/>
    <property type="evidence" value="ECO:0007669"/>
    <property type="project" value="UniProtKB-KW"/>
</dbReference>
<feature type="region of interest" description="Disordered" evidence="7">
    <location>
        <begin position="1"/>
        <end position="168"/>
    </location>
</feature>
<dbReference type="InterPro" id="IPR000629">
    <property type="entry name" value="RNA-helicase_DEAD-box_CS"/>
</dbReference>
<dbReference type="CDD" id="cd18787">
    <property type="entry name" value="SF2_C_DEAD"/>
    <property type="match status" value="1"/>
</dbReference>
<dbReference type="EMBL" id="SPOI01000012">
    <property type="protein sequence ID" value="TIB41993.1"/>
    <property type="molecule type" value="Genomic_DNA"/>
</dbReference>
<dbReference type="InterPro" id="IPR027417">
    <property type="entry name" value="P-loop_NTPase"/>
</dbReference>
<dbReference type="GO" id="GO:0003724">
    <property type="term" value="F:RNA helicase activity"/>
    <property type="evidence" value="ECO:0007669"/>
    <property type="project" value="UniProtKB-EC"/>
</dbReference>
<name>A0A4T0JGF1_WALIC</name>
<keyword evidence="2" id="KW-0547">Nucleotide-binding</keyword>
<feature type="domain" description="Helicase C-terminal" evidence="9">
    <location>
        <begin position="460"/>
        <end position="610"/>
    </location>
</feature>
<dbReference type="EC" id="3.6.4.13" evidence="1"/>
<evidence type="ECO:0000256" key="1">
    <source>
        <dbReference type="ARBA" id="ARBA00012552"/>
    </source>
</evidence>
<feature type="domain" description="Helicase ATP-binding" evidence="8">
    <location>
        <begin position="252"/>
        <end position="435"/>
    </location>
</feature>
<dbReference type="InterPro" id="IPR014014">
    <property type="entry name" value="RNA_helicase_DEAD_Q_motif"/>
</dbReference>